<feature type="compositionally biased region" description="Polar residues" evidence="1">
    <location>
        <begin position="507"/>
        <end position="523"/>
    </location>
</feature>
<evidence type="ECO:0000313" key="2">
    <source>
        <dbReference type="Proteomes" id="UP000694941"/>
    </source>
</evidence>
<feature type="compositionally biased region" description="Polar residues" evidence="1">
    <location>
        <begin position="532"/>
        <end position="548"/>
    </location>
</feature>
<proteinExistence type="predicted"/>
<feature type="compositionally biased region" description="Polar residues" evidence="1">
    <location>
        <begin position="556"/>
        <end position="568"/>
    </location>
</feature>
<dbReference type="Proteomes" id="UP000694941">
    <property type="component" value="Unplaced"/>
</dbReference>
<feature type="compositionally biased region" description="Polar residues" evidence="1">
    <location>
        <begin position="606"/>
        <end position="636"/>
    </location>
</feature>
<sequence length="1169" mass="132958">MCEIDDILLQPVVMLERLPEETVKLYSETNGLTYCTVDASQNRKSSLGTQRKLSIRSKNKMHAKRKKNIVNCLAKWPYSRCSFSLDRRLFQQLSWKLQGSFLFLPRSESSLRKFRKFMHRKSRPKLKNGCGRSTLNLLKTPASLDSFYNLSQPSAFKCNSSELHLRTKYLKYKMQLHRAHSFGCKCSSKRKMHENCNLQQKPSKKKLCNCSSNHSDCAEGFSNSCNKSNIPTSVQKMSSSTKKLPCRAVLSLGSPEKTKTHDYVSDKKWKKISHDQKCPTYDTRQLINVGTMELASCKNVFCDVLSSKSKTPHYALENPRACNQMFLRENNRPLFNHKSSCSVTNITCEHESTKVYMSLTIKSHKLSNFNSGDLLHSRILSSCAKDDGISMDLIRSCEIHKISETEHMLKNNKWSDTFCTSGLSQSQRDTSVENIKQVETVQDGPMHLPKIPRGNPRTSTNNAEIAHDDPIPLFKNSRGKPKTSSKKVETTQDDPVQQTKKHRDNSRTTSNKVETSQYDPVQQTKKHRDNSRTTSNKVETSQYDPVQQTKKHRDNSMTTSNKVETTQDGPLKLTKKHRDNSRTTSNKVETSQDDPVQQTKKHRDNSSTTSNKVETTQDDPMQQTKKTTGNSRTLSTELGNSDYLKINSNKEPKVTAVSNYLYIDKKSELHLCGKEDQFIFGTTMDCPLPDKIGNCKDCRKNRRASVQFENIFSPTDESFKTEHGVNGISDDHRQDKKLTNDKGYYELNLNVKSTTLETSPTEKMSKDIENFSNSKLSDTKCLENKIVAENVPVMKRTEAESVVSRKCDAVNFEKECDEKTLEFQSSVSVNSLSHKTCSSLPKTNYNGLKNNKRKRNYETKGMCIVHEPSVKGKHVKNSNAQSREFNTSDSKLDIPVLNNLAEVVCAQNEKDYYKHQGQIPENVKKRPRTEPSKPVHSDTADLENRKSLPLTSIESSQFKVTDSTKQTCSILDVDASLYGKQKESQLCKKIPKKNMFVSQDKARNIKRENLHKFNEKFPMSSETTNTKTLANKGSEKSDLVGSILADMNKTSPYVISPHASLKQRNLRMTEVQERTTYPWSNSEKKCIANGGCKLSFSENKWQYLNNKMKANSTLGNNQTLVKEGKMNNNIITSFGKFGIKKSLHLLETKKIMENENPSMEKITMVIISI</sequence>
<feature type="region of interest" description="Disordered" evidence="1">
    <location>
        <begin position="440"/>
        <end position="636"/>
    </location>
</feature>
<evidence type="ECO:0000256" key="1">
    <source>
        <dbReference type="SAM" id="MobiDB-lite"/>
    </source>
</evidence>
<protein>
    <submittedName>
        <fullName evidence="3">Uncharacterized protein LOC106464443 isoform X1</fullName>
    </submittedName>
</protein>
<gene>
    <name evidence="3" type="primary">LOC106464443</name>
</gene>
<organism evidence="2 3">
    <name type="scientific">Limulus polyphemus</name>
    <name type="common">Atlantic horseshoe crab</name>
    <dbReference type="NCBI Taxonomy" id="6850"/>
    <lineage>
        <taxon>Eukaryota</taxon>
        <taxon>Metazoa</taxon>
        <taxon>Ecdysozoa</taxon>
        <taxon>Arthropoda</taxon>
        <taxon>Chelicerata</taxon>
        <taxon>Merostomata</taxon>
        <taxon>Xiphosura</taxon>
        <taxon>Limulidae</taxon>
        <taxon>Limulus</taxon>
    </lineage>
</organism>
<feature type="compositionally biased region" description="Polar residues" evidence="1">
    <location>
        <begin position="582"/>
        <end position="598"/>
    </location>
</feature>
<dbReference type="GeneID" id="106464443"/>
<name>A0ABM1SW64_LIMPO</name>
<accession>A0ABM1SW64</accession>
<keyword evidence="2" id="KW-1185">Reference proteome</keyword>
<feature type="compositionally biased region" description="Basic and acidic residues" evidence="1">
    <location>
        <begin position="922"/>
        <end position="946"/>
    </location>
</feature>
<reference evidence="3" key="1">
    <citation type="submission" date="2025-08" db="UniProtKB">
        <authorList>
            <consortium name="RefSeq"/>
        </authorList>
    </citation>
    <scope>IDENTIFICATION</scope>
    <source>
        <tissue evidence="3">Muscle</tissue>
    </source>
</reference>
<dbReference type="RefSeq" id="XP_022247870.1">
    <property type="nucleotide sequence ID" value="XM_022392162.1"/>
</dbReference>
<feature type="region of interest" description="Disordered" evidence="1">
    <location>
        <begin position="915"/>
        <end position="948"/>
    </location>
</feature>
<evidence type="ECO:0000313" key="3">
    <source>
        <dbReference type="RefSeq" id="XP_022247870.1"/>
    </source>
</evidence>